<dbReference type="AlphaFoldDB" id="A0A9X9LK04"/>
<reference evidence="1 2" key="1">
    <citation type="submission" date="2018-10" db="EMBL/GenBank/DDBJ databases">
        <authorList>
            <person name="Ekblom R."/>
            <person name="Jareborg N."/>
        </authorList>
    </citation>
    <scope>NUCLEOTIDE SEQUENCE [LARGE SCALE GENOMIC DNA]</scope>
    <source>
        <tissue evidence="1">Muscle</tissue>
    </source>
</reference>
<sequence>WNWNPDLGETGSSSSLLTLARSFWQTLVFQEVAGGTEAPTRPLRRWPPDLKKKGESCFFLTVV</sequence>
<keyword evidence="2" id="KW-1185">Reference proteome</keyword>
<organism evidence="1 2">
    <name type="scientific">Gulo gulo</name>
    <name type="common">Wolverine</name>
    <name type="synonym">Gluton</name>
    <dbReference type="NCBI Taxonomy" id="48420"/>
    <lineage>
        <taxon>Eukaryota</taxon>
        <taxon>Metazoa</taxon>
        <taxon>Chordata</taxon>
        <taxon>Craniata</taxon>
        <taxon>Vertebrata</taxon>
        <taxon>Euteleostomi</taxon>
        <taxon>Mammalia</taxon>
        <taxon>Eutheria</taxon>
        <taxon>Laurasiatheria</taxon>
        <taxon>Carnivora</taxon>
        <taxon>Caniformia</taxon>
        <taxon>Musteloidea</taxon>
        <taxon>Mustelidae</taxon>
        <taxon>Guloninae</taxon>
        <taxon>Gulo</taxon>
    </lineage>
</organism>
<evidence type="ECO:0000313" key="2">
    <source>
        <dbReference type="Proteomes" id="UP000269945"/>
    </source>
</evidence>
<comment type="caution">
    <text evidence="1">The sequence shown here is derived from an EMBL/GenBank/DDBJ whole genome shotgun (WGS) entry which is preliminary data.</text>
</comment>
<evidence type="ECO:0000313" key="1">
    <source>
        <dbReference type="EMBL" id="VCW69993.1"/>
    </source>
</evidence>
<dbReference type="Proteomes" id="UP000269945">
    <property type="component" value="Unassembled WGS sequence"/>
</dbReference>
<proteinExistence type="predicted"/>
<name>A0A9X9LK04_GULGU</name>
<dbReference type="EMBL" id="CYRY02005564">
    <property type="protein sequence ID" value="VCW69993.1"/>
    <property type="molecule type" value="Genomic_DNA"/>
</dbReference>
<protein>
    <submittedName>
        <fullName evidence="1">Uncharacterized protein</fullName>
    </submittedName>
</protein>
<accession>A0A9X9LK04</accession>
<gene>
    <name evidence="1" type="ORF">BN2614_LOCUS3</name>
</gene>
<feature type="non-terminal residue" evidence="1">
    <location>
        <position position="1"/>
    </location>
</feature>